<protein>
    <recommendedName>
        <fullName evidence="3">PqqD family protein</fullName>
    </recommendedName>
</protein>
<dbReference type="InterPro" id="IPR041881">
    <property type="entry name" value="PqqD_sf"/>
</dbReference>
<evidence type="ECO:0008006" key="3">
    <source>
        <dbReference type="Google" id="ProtNLM"/>
    </source>
</evidence>
<sequence length="102" mass="10813">MNSQSLVRSQSMVARVVAGETLIVPVRARVGDLASIYSFNGTASLIWKLLESPKTVAELADAVAREYDVELEQAECDVKEFVAAMKAVGLVEAPASVAMAGD</sequence>
<reference evidence="2" key="1">
    <citation type="submission" date="2018-02" db="EMBL/GenBank/DDBJ databases">
        <authorList>
            <person name="Hausmann B."/>
        </authorList>
    </citation>
    <scope>NUCLEOTIDE SEQUENCE [LARGE SCALE GENOMIC DNA]</scope>
    <source>
        <strain evidence="2">Peat soil MAG SbA1</strain>
    </source>
</reference>
<organism evidence="1 2">
    <name type="scientific">Candidatus Sulfotelmatobacter kueseliae</name>
    <dbReference type="NCBI Taxonomy" id="2042962"/>
    <lineage>
        <taxon>Bacteria</taxon>
        <taxon>Pseudomonadati</taxon>
        <taxon>Acidobacteriota</taxon>
        <taxon>Terriglobia</taxon>
        <taxon>Terriglobales</taxon>
        <taxon>Candidatus Korobacteraceae</taxon>
        <taxon>Candidatus Sulfotelmatobacter</taxon>
    </lineage>
</organism>
<dbReference type="OrthoDB" id="1495225at2"/>
<accession>A0A2U3LCS9</accession>
<dbReference type="AlphaFoldDB" id="A0A2U3LCS9"/>
<dbReference type="EMBL" id="OMOD01000193">
    <property type="protein sequence ID" value="SPF49723.1"/>
    <property type="molecule type" value="Genomic_DNA"/>
</dbReference>
<gene>
    <name evidence="1" type="ORF">SBA1_940003</name>
</gene>
<dbReference type="Gene3D" id="1.10.10.1150">
    <property type="entry name" value="Coenzyme PQQ synthesis protein D (PqqD)"/>
    <property type="match status" value="1"/>
</dbReference>
<dbReference type="Pfam" id="PF05402">
    <property type="entry name" value="PqqD"/>
    <property type="match status" value="1"/>
</dbReference>
<dbReference type="Proteomes" id="UP000238701">
    <property type="component" value="Unassembled WGS sequence"/>
</dbReference>
<name>A0A2U3LCS9_9BACT</name>
<proteinExistence type="predicted"/>
<evidence type="ECO:0000313" key="1">
    <source>
        <dbReference type="EMBL" id="SPF49723.1"/>
    </source>
</evidence>
<dbReference type="InterPro" id="IPR008792">
    <property type="entry name" value="PQQD"/>
</dbReference>
<evidence type="ECO:0000313" key="2">
    <source>
        <dbReference type="Proteomes" id="UP000238701"/>
    </source>
</evidence>